<evidence type="ECO:0000256" key="2">
    <source>
        <dbReference type="HAMAP-Rule" id="MF_00634"/>
    </source>
</evidence>
<dbReference type="SMART" id="SM01152">
    <property type="entry name" value="DUF167"/>
    <property type="match status" value="1"/>
</dbReference>
<organism evidence="3 4">
    <name type="scientific">Nisaea acidiphila</name>
    <dbReference type="NCBI Taxonomy" id="1862145"/>
    <lineage>
        <taxon>Bacteria</taxon>
        <taxon>Pseudomonadati</taxon>
        <taxon>Pseudomonadota</taxon>
        <taxon>Alphaproteobacteria</taxon>
        <taxon>Rhodospirillales</taxon>
        <taxon>Thalassobaculaceae</taxon>
        <taxon>Nisaea</taxon>
    </lineage>
</organism>
<reference evidence="3" key="1">
    <citation type="submission" date="2022-08" db="EMBL/GenBank/DDBJ databases">
        <title>Nisaea acidiphila sp. nov., isolated from a marine algal debris and emended description of the genus Nisaea Urios et al. 2008.</title>
        <authorList>
            <person name="Kwon K."/>
        </authorList>
    </citation>
    <scope>NUCLEOTIDE SEQUENCE</scope>
    <source>
        <strain evidence="3">MEBiC11861</strain>
    </source>
</reference>
<dbReference type="SUPFAM" id="SSF69786">
    <property type="entry name" value="YggU-like"/>
    <property type="match status" value="1"/>
</dbReference>
<protein>
    <recommendedName>
        <fullName evidence="2">UPF0235 protein NUH88_19920</fullName>
    </recommendedName>
</protein>
<dbReference type="HAMAP" id="MF_00634">
    <property type="entry name" value="UPF0235"/>
    <property type="match status" value="1"/>
</dbReference>
<evidence type="ECO:0000256" key="1">
    <source>
        <dbReference type="ARBA" id="ARBA00010364"/>
    </source>
</evidence>
<keyword evidence="4" id="KW-1185">Reference proteome</keyword>
<dbReference type="EMBL" id="CP102480">
    <property type="protein sequence ID" value="UUX49655.1"/>
    <property type="molecule type" value="Genomic_DNA"/>
</dbReference>
<comment type="similarity">
    <text evidence="1 2">Belongs to the UPF0235 family.</text>
</comment>
<evidence type="ECO:0000313" key="3">
    <source>
        <dbReference type="EMBL" id="UUX49655.1"/>
    </source>
</evidence>
<dbReference type="KEGG" id="naci:NUH88_19920"/>
<dbReference type="Proteomes" id="UP001060336">
    <property type="component" value="Chromosome"/>
</dbReference>
<name>A0A9J7AQY6_9PROT</name>
<dbReference type="InterPro" id="IPR036591">
    <property type="entry name" value="YggU-like_sf"/>
</dbReference>
<gene>
    <name evidence="3" type="ORF">NUH88_19920</name>
</gene>
<evidence type="ECO:0000313" key="4">
    <source>
        <dbReference type="Proteomes" id="UP001060336"/>
    </source>
</evidence>
<sequence length="109" mass="11640">MTAAQPFETVPEGVRLRLRLTPNAARDRIGGVALDAEQVAWLTATVTAAPENGRANKALIKLLSKSWKVPKSSIEVTSGATQRRKHLLIAGDGAALAAKLNDWLNEIGD</sequence>
<accession>A0A9J7AQY6</accession>
<dbReference type="InterPro" id="IPR003746">
    <property type="entry name" value="DUF167"/>
</dbReference>
<proteinExistence type="inferred from homology"/>
<dbReference type="Pfam" id="PF02594">
    <property type="entry name" value="DUF167"/>
    <property type="match status" value="1"/>
</dbReference>
<dbReference type="NCBIfam" id="TIGR00251">
    <property type="entry name" value="DUF167 family protein"/>
    <property type="match status" value="1"/>
</dbReference>
<dbReference type="RefSeq" id="WP_257768449.1">
    <property type="nucleotide sequence ID" value="NZ_CP102480.1"/>
</dbReference>
<dbReference type="AlphaFoldDB" id="A0A9J7AQY6"/>
<dbReference type="Gene3D" id="3.30.1200.10">
    <property type="entry name" value="YggU-like"/>
    <property type="match status" value="1"/>
</dbReference>